<dbReference type="RefSeq" id="WP_183497320.1">
    <property type="nucleotide sequence ID" value="NZ_JACIFF010000013.1"/>
</dbReference>
<keyword evidence="2" id="KW-1185">Reference proteome</keyword>
<proteinExistence type="predicted"/>
<gene>
    <name evidence="1" type="ORF">GGR28_003740</name>
</gene>
<dbReference type="EMBL" id="JACIFF010000013">
    <property type="protein sequence ID" value="MBB4081093.1"/>
    <property type="molecule type" value="Genomic_DNA"/>
</dbReference>
<dbReference type="Proteomes" id="UP000576209">
    <property type="component" value="Unassembled WGS sequence"/>
</dbReference>
<dbReference type="AlphaFoldDB" id="A0A840EAY2"/>
<evidence type="ECO:0000313" key="2">
    <source>
        <dbReference type="Proteomes" id="UP000576209"/>
    </source>
</evidence>
<protein>
    <recommendedName>
        <fullName evidence="3">N-acetyltransferase domain-containing protein</fullName>
    </recommendedName>
</protein>
<name>A0A840EAY2_9BACT</name>
<reference evidence="1 2" key="1">
    <citation type="submission" date="2020-08" db="EMBL/GenBank/DDBJ databases">
        <title>Genomic Encyclopedia of Type Strains, Phase IV (KMG-IV): sequencing the most valuable type-strain genomes for metagenomic binning, comparative biology and taxonomic classification.</title>
        <authorList>
            <person name="Goeker M."/>
        </authorList>
    </citation>
    <scope>NUCLEOTIDE SEQUENCE [LARGE SCALE GENOMIC DNA]</scope>
    <source>
        <strain evidence="1 2">DSM 105137</strain>
    </source>
</reference>
<accession>A0A840EAY2</accession>
<evidence type="ECO:0008006" key="3">
    <source>
        <dbReference type="Google" id="ProtNLM"/>
    </source>
</evidence>
<comment type="caution">
    <text evidence="1">The sequence shown here is derived from an EMBL/GenBank/DDBJ whole genome shotgun (WGS) entry which is preliminary data.</text>
</comment>
<organism evidence="1 2">
    <name type="scientific">Neolewinella aquimaris</name>
    <dbReference type="NCBI Taxonomy" id="1835722"/>
    <lineage>
        <taxon>Bacteria</taxon>
        <taxon>Pseudomonadati</taxon>
        <taxon>Bacteroidota</taxon>
        <taxon>Saprospiria</taxon>
        <taxon>Saprospirales</taxon>
        <taxon>Lewinellaceae</taxon>
        <taxon>Neolewinella</taxon>
    </lineage>
</organism>
<sequence>MALKDKKSGKTLRSIVSRVVEADYKLISESDEFSFDWNEEVENEVFKIYLRDQSDNILGLLSIIDYPDELRIHLNLLEVGKTNIGQTKKIDNIAGCLIAVACKISFDRNYFGFVSLKPKTRLIPLYKEKYGFDQYGRLLAVDGDSSNQLIKKYLHDEEE</sequence>
<evidence type="ECO:0000313" key="1">
    <source>
        <dbReference type="EMBL" id="MBB4081093.1"/>
    </source>
</evidence>